<comment type="catalytic activity">
    <reaction evidence="7">
        <text>L-cysteinyl-[protein] + hexadecanoyl-CoA = S-hexadecanoyl-L-cysteinyl-[protein] + CoA</text>
        <dbReference type="Rhea" id="RHEA:36683"/>
        <dbReference type="Rhea" id="RHEA-COMP:10131"/>
        <dbReference type="Rhea" id="RHEA-COMP:11032"/>
        <dbReference type="ChEBI" id="CHEBI:29950"/>
        <dbReference type="ChEBI" id="CHEBI:57287"/>
        <dbReference type="ChEBI" id="CHEBI:57379"/>
        <dbReference type="ChEBI" id="CHEBI:74151"/>
        <dbReference type="EC" id="2.3.1.225"/>
    </reaction>
</comment>
<dbReference type="InterPro" id="IPR001594">
    <property type="entry name" value="Palmitoyltrfase_DHHC"/>
</dbReference>
<keyword evidence="2 7" id="KW-0808">Transferase</keyword>
<keyword evidence="3 7" id="KW-0812">Transmembrane</keyword>
<comment type="subcellular location">
    <subcellularLocation>
        <location evidence="1">Membrane</location>
        <topology evidence="1">Multi-pass membrane protein</topology>
    </subcellularLocation>
</comment>
<evidence type="ECO:0000313" key="10">
    <source>
        <dbReference type="Proteomes" id="UP001149090"/>
    </source>
</evidence>
<evidence type="ECO:0000256" key="1">
    <source>
        <dbReference type="ARBA" id="ARBA00004141"/>
    </source>
</evidence>
<evidence type="ECO:0000256" key="3">
    <source>
        <dbReference type="ARBA" id="ARBA00022692"/>
    </source>
</evidence>
<dbReference type="EC" id="2.3.1.225" evidence="7"/>
<keyword evidence="6 7" id="KW-0012">Acyltransferase</keyword>
<keyword evidence="10" id="KW-1185">Reference proteome</keyword>
<gene>
    <name evidence="9" type="ORF">M0811_14059</name>
</gene>
<sequence>MIFLSFTNSKSATKILGLVFVTLGFGVLGISYYFFFFRILPDLFSTNKVFALTQLVISIWDAWGIGYFYYKAVVTNPGKVPKNIISEEELSQLKKQYKENLDSEFPVYVPYCPYCSSFKPPRTHHDSVMNQCVLKMEHYCPWINNSVGFFNHKYFVLFTLYLWIGCIYAFLLTAKAFLFQFGFIDTPDENFSENVILFSILCVTIFLSLSFILFWQFFLVFTNQTTIEFYQRMSFPKAQRPLNPYDFGFKNNFRDFFDLTRNQSLIYFLFSTKLPKGDGMHFHENHHNIKLDV</sequence>
<dbReference type="GO" id="GO:0019706">
    <property type="term" value="F:protein-cysteine S-palmitoyltransferase activity"/>
    <property type="evidence" value="ECO:0007669"/>
    <property type="project" value="UniProtKB-EC"/>
</dbReference>
<comment type="similarity">
    <text evidence="7">Belongs to the DHHC palmitoyltransferase family.</text>
</comment>
<dbReference type="OrthoDB" id="9909019at2759"/>
<comment type="caution">
    <text evidence="9">The sequence shown here is derived from an EMBL/GenBank/DDBJ whole genome shotgun (WGS) entry which is preliminary data.</text>
</comment>
<dbReference type="InterPro" id="IPR039859">
    <property type="entry name" value="PFA4/ZDH16/20/ERF2-like"/>
</dbReference>
<keyword evidence="5 7" id="KW-0472">Membrane</keyword>
<evidence type="ECO:0000256" key="4">
    <source>
        <dbReference type="ARBA" id="ARBA00022989"/>
    </source>
</evidence>
<name>A0A9Q0LXN5_ANAIG</name>
<comment type="domain">
    <text evidence="7">The DHHC domain is required for palmitoyltransferase activity.</text>
</comment>
<dbReference type="OMA" id="HESYTEN"/>
<dbReference type="Pfam" id="PF01529">
    <property type="entry name" value="DHHC"/>
    <property type="match status" value="1"/>
</dbReference>
<dbReference type="GO" id="GO:0016020">
    <property type="term" value="C:membrane"/>
    <property type="evidence" value="ECO:0007669"/>
    <property type="project" value="UniProtKB-SubCell"/>
</dbReference>
<keyword evidence="4 7" id="KW-1133">Transmembrane helix</keyword>
<accession>A0A9Q0LXN5</accession>
<dbReference type="PROSITE" id="PS50216">
    <property type="entry name" value="DHHC"/>
    <property type="match status" value="1"/>
</dbReference>
<dbReference type="PANTHER" id="PTHR12246">
    <property type="entry name" value="PALMITOYLTRANSFERASE ZDHHC16"/>
    <property type="match status" value="1"/>
</dbReference>
<dbReference type="Proteomes" id="UP001149090">
    <property type="component" value="Unassembled WGS sequence"/>
</dbReference>
<evidence type="ECO:0000259" key="8">
    <source>
        <dbReference type="Pfam" id="PF01529"/>
    </source>
</evidence>
<proteinExistence type="inferred from homology"/>
<evidence type="ECO:0000256" key="2">
    <source>
        <dbReference type="ARBA" id="ARBA00022679"/>
    </source>
</evidence>
<dbReference type="EMBL" id="JAPDFW010000010">
    <property type="protein sequence ID" value="KAJ5080464.1"/>
    <property type="molecule type" value="Genomic_DNA"/>
</dbReference>
<evidence type="ECO:0000256" key="6">
    <source>
        <dbReference type="ARBA" id="ARBA00023315"/>
    </source>
</evidence>
<organism evidence="9 10">
    <name type="scientific">Anaeramoeba ignava</name>
    <name type="common">Anaerobic marine amoeba</name>
    <dbReference type="NCBI Taxonomy" id="1746090"/>
    <lineage>
        <taxon>Eukaryota</taxon>
        <taxon>Metamonada</taxon>
        <taxon>Anaeramoebidae</taxon>
        <taxon>Anaeramoeba</taxon>
    </lineage>
</organism>
<feature type="transmembrane region" description="Helical" evidence="7">
    <location>
        <begin position="154"/>
        <end position="174"/>
    </location>
</feature>
<reference evidence="9" key="1">
    <citation type="submission" date="2022-10" db="EMBL/GenBank/DDBJ databases">
        <title>Novel sulphate-reducing endosymbionts in the free-living metamonad Anaeramoeba.</title>
        <authorList>
            <person name="Jerlstrom-Hultqvist J."/>
            <person name="Cepicka I."/>
            <person name="Gallot-Lavallee L."/>
            <person name="Salas-Leiva D."/>
            <person name="Curtis B.A."/>
            <person name="Zahonova K."/>
            <person name="Pipaliya S."/>
            <person name="Dacks J."/>
            <person name="Roger A.J."/>
        </authorList>
    </citation>
    <scope>NUCLEOTIDE SEQUENCE</scope>
    <source>
        <strain evidence="9">BMAN</strain>
    </source>
</reference>
<evidence type="ECO:0000256" key="7">
    <source>
        <dbReference type="RuleBase" id="RU079119"/>
    </source>
</evidence>
<feature type="domain" description="Palmitoyltransferase DHHC" evidence="8">
    <location>
        <begin position="111"/>
        <end position="231"/>
    </location>
</feature>
<evidence type="ECO:0000256" key="5">
    <source>
        <dbReference type="ARBA" id="ARBA00023136"/>
    </source>
</evidence>
<evidence type="ECO:0000313" key="9">
    <source>
        <dbReference type="EMBL" id="KAJ5080464.1"/>
    </source>
</evidence>
<feature type="transmembrane region" description="Helical" evidence="7">
    <location>
        <begin position="195"/>
        <end position="218"/>
    </location>
</feature>
<protein>
    <recommendedName>
        <fullName evidence="7">Palmitoyltransferase</fullName>
        <ecNumber evidence="7">2.3.1.225</ecNumber>
    </recommendedName>
</protein>
<feature type="transmembrane region" description="Helical" evidence="7">
    <location>
        <begin position="15"/>
        <end position="37"/>
    </location>
</feature>
<dbReference type="AlphaFoldDB" id="A0A9Q0LXN5"/>